<dbReference type="PROSITE" id="PS00658">
    <property type="entry name" value="FORK_HEAD_2"/>
    <property type="match status" value="1"/>
</dbReference>
<sequence length="637" mass="70303">MFWLVVIPKKSNVLLFSLCLSLLFFSPLSSSPPLSLPHLYLSLLSLSPYRCSLRSLSLQALQAARQLLLQQPGSGLKSPKNSDKQRPLQVSSMVTNLLNPSIIQAVLERRFPLLHKCQQQQQQHQQQLAAQQLVFQQQLLQMQQLQQQQHLLNMQRQGLLSLPPAPGQAALPGQTMPPAGLSPAELQQLWKDVTGGGHSMEDNGIKHSGGGGGGLDLTTTNSSSTTSSTPSKASPPISHHSIANGQSPALNSRRERDSLHEESGASHSLYGHGVCKWPGCESVCEDFGQFLKHLNTEHALDDRSTAQCRVQMQVVQQLEIQLSKERERLQAMMAHLHMRPSEPKPSPKPLNLVSSVTMSKNLLSVSPPNVPQTPTTPSAPVTPMSQVPQVPSLLSAANVPSMGAMRRRHSDKYSMQLSSEIAPNYEFYKNADVRPPFTYATLIRQGIMESGDMQLTLNEIYSWFTRTFAYFRRNAATWKNAVRHNLSLHKCFVRVENVKGAVWTVDEMEYQKRRSQKITGSPTLVKNLPSSLGYGAALNASLQVTPSVNLRLLCQILPPSLLQSDLNGSLDHLDTNGHSSPGGYSPQAHMPAIHVKEEPLNMDDDDCPMSLVTTANHSPELDDDRELEEGNLSDDLE</sequence>
<dbReference type="SUPFAM" id="SSF46785">
    <property type="entry name" value="Winged helix' DNA-binding domain"/>
    <property type="match status" value="1"/>
</dbReference>
<feature type="region of interest" description="Disordered" evidence="11">
    <location>
        <begin position="603"/>
        <end position="637"/>
    </location>
</feature>
<evidence type="ECO:0000256" key="3">
    <source>
        <dbReference type="ARBA" id="ARBA00022723"/>
    </source>
</evidence>
<keyword evidence="4" id="KW-0863">Zinc-finger</keyword>
<feature type="compositionally biased region" description="Low complexity" evidence="11">
    <location>
        <begin position="216"/>
        <end position="229"/>
    </location>
</feature>
<evidence type="ECO:0000256" key="8">
    <source>
        <dbReference type="ARBA" id="ARBA00023163"/>
    </source>
</evidence>
<organism evidence="13 14">
    <name type="scientific">Hucho hucho</name>
    <name type="common">huchen</name>
    <dbReference type="NCBI Taxonomy" id="62062"/>
    <lineage>
        <taxon>Eukaryota</taxon>
        <taxon>Metazoa</taxon>
        <taxon>Chordata</taxon>
        <taxon>Craniata</taxon>
        <taxon>Vertebrata</taxon>
        <taxon>Euteleostomi</taxon>
        <taxon>Actinopterygii</taxon>
        <taxon>Neopterygii</taxon>
        <taxon>Teleostei</taxon>
        <taxon>Protacanthopterygii</taxon>
        <taxon>Salmoniformes</taxon>
        <taxon>Salmonidae</taxon>
        <taxon>Salmoninae</taxon>
        <taxon>Hucho</taxon>
    </lineage>
</organism>
<dbReference type="AlphaFoldDB" id="A0A4W5NWJ2"/>
<feature type="compositionally biased region" description="Basic and acidic residues" evidence="11">
    <location>
        <begin position="252"/>
        <end position="264"/>
    </location>
</feature>
<reference evidence="14" key="1">
    <citation type="submission" date="2018-06" db="EMBL/GenBank/DDBJ databases">
        <title>Genome assembly of Danube salmon.</title>
        <authorList>
            <person name="Macqueen D.J."/>
            <person name="Gundappa M.K."/>
        </authorList>
    </citation>
    <scope>NUCLEOTIDE SEQUENCE [LARGE SCALE GENOMIC DNA]</scope>
</reference>
<feature type="compositionally biased region" description="Acidic residues" evidence="11">
    <location>
        <begin position="621"/>
        <end position="637"/>
    </location>
</feature>
<evidence type="ECO:0000256" key="7">
    <source>
        <dbReference type="ARBA" id="ARBA00023125"/>
    </source>
</evidence>
<dbReference type="FunFam" id="1.20.5.340:FF:000005">
    <property type="entry name" value="Forkhead box P1, isoform CRA_f"/>
    <property type="match status" value="1"/>
</dbReference>
<dbReference type="PANTHER" id="PTHR45796">
    <property type="entry name" value="FORKHEAD BOX P, ISOFORM C"/>
    <property type="match status" value="1"/>
</dbReference>
<dbReference type="GO" id="GO:0001227">
    <property type="term" value="F:DNA-binding transcription repressor activity, RNA polymerase II-specific"/>
    <property type="evidence" value="ECO:0007669"/>
    <property type="project" value="TreeGrafter"/>
</dbReference>
<protein>
    <submittedName>
        <fullName evidence="13">Forkhead box P2</fullName>
    </submittedName>
</protein>
<dbReference type="InterPro" id="IPR047412">
    <property type="entry name" value="FH_FOXP1_P2"/>
</dbReference>
<feature type="DNA-binding region" description="Fork-head" evidence="10">
    <location>
        <begin position="434"/>
        <end position="507"/>
    </location>
</feature>
<evidence type="ECO:0000259" key="12">
    <source>
        <dbReference type="PROSITE" id="PS50039"/>
    </source>
</evidence>
<keyword evidence="9 10" id="KW-0539">Nucleus</keyword>
<keyword evidence="7 10" id="KW-0238">DNA-binding</keyword>
<dbReference type="Gene3D" id="1.10.10.10">
    <property type="entry name" value="Winged helix-like DNA-binding domain superfamily/Winged helix DNA-binding domain"/>
    <property type="match status" value="1"/>
</dbReference>
<name>A0A4W5NWJ2_9TELE</name>
<evidence type="ECO:0000313" key="14">
    <source>
        <dbReference type="Proteomes" id="UP000314982"/>
    </source>
</evidence>
<dbReference type="Pfam" id="PF16159">
    <property type="entry name" value="FOXP-CC"/>
    <property type="match status" value="1"/>
</dbReference>
<keyword evidence="5" id="KW-0862">Zinc</keyword>
<evidence type="ECO:0000256" key="5">
    <source>
        <dbReference type="ARBA" id="ARBA00022833"/>
    </source>
</evidence>
<dbReference type="GO" id="GO:0000978">
    <property type="term" value="F:RNA polymerase II cis-regulatory region sequence-specific DNA binding"/>
    <property type="evidence" value="ECO:0007669"/>
    <property type="project" value="TreeGrafter"/>
</dbReference>
<feature type="region of interest" description="Disordered" evidence="11">
    <location>
        <begin position="194"/>
        <end position="267"/>
    </location>
</feature>
<dbReference type="SMART" id="SM00339">
    <property type="entry name" value="FH"/>
    <property type="match status" value="1"/>
</dbReference>
<dbReference type="InterPro" id="IPR050998">
    <property type="entry name" value="FOXP"/>
</dbReference>
<dbReference type="InterPro" id="IPR036388">
    <property type="entry name" value="WH-like_DNA-bd_sf"/>
</dbReference>
<dbReference type="Gene3D" id="1.20.5.340">
    <property type="match status" value="1"/>
</dbReference>
<evidence type="ECO:0000256" key="11">
    <source>
        <dbReference type="SAM" id="MobiDB-lite"/>
    </source>
</evidence>
<dbReference type="InterPro" id="IPR001766">
    <property type="entry name" value="Fork_head_dom"/>
</dbReference>
<reference evidence="13" key="2">
    <citation type="submission" date="2025-08" db="UniProtKB">
        <authorList>
            <consortium name="Ensembl"/>
        </authorList>
    </citation>
    <scope>IDENTIFICATION</scope>
</reference>
<dbReference type="InterPro" id="IPR032354">
    <property type="entry name" value="FOXP-CC"/>
</dbReference>
<dbReference type="GO" id="GO:0005634">
    <property type="term" value="C:nucleus"/>
    <property type="evidence" value="ECO:0007669"/>
    <property type="project" value="UniProtKB-SubCell"/>
</dbReference>
<evidence type="ECO:0000313" key="13">
    <source>
        <dbReference type="Ensembl" id="ENSHHUP00000055452.1"/>
    </source>
</evidence>
<dbReference type="InterPro" id="IPR036390">
    <property type="entry name" value="WH_DNA-bd_sf"/>
</dbReference>
<evidence type="ECO:0000256" key="6">
    <source>
        <dbReference type="ARBA" id="ARBA00023015"/>
    </source>
</evidence>
<dbReference type="GO" id="GO:0008270">
    <property type="term" value="F:zinc ion binding"/>
    <property type="evidence" value="ECO:0007669"/>
    <property type="project" value="UniProtKB-KW"/>
</dbReference>
<keyword evidence="8" id="KW-0804">Transcription</keyword>
<keyword evidence="3" id="KW-0479">Metal-binding</keyword>
<evidence type="ECO:0000256" key="9">
    <source>
        <dbReference type="ARBA" id="ARBA00023242"/>
    </source>
</evidence>
<accession>A0A4W5NWJ2</accession>
<feature type="compositionally biased region" description="Polar residues" evidence="11">
    <location>
        <begin position="241"/>
        <end position="250"/>
    </location>
</feature>
<feature type="domain" description="Fork-head" evidence="12">
    <location>
        <begin position="434"/>
        <end position="507"/>
    </location>
</feature>
<evidence type="ECO:0000256" key="10">
    <source>
        <dbReference type="PROSITE-ProRule" id="PRU00089"/>
    </source>
</evidence>
<dbReference type="Pfam" id="PF00250">
    <property type="entry name" value="Forkhead"/>
    <property type="match status" value="1"/>
</dbReference>
<dbReference type="GeneTree" id="ENSGT00940000155480"/>
<keyword evidence="2" id="KW-0678">Repressor</keyword>
<dbReference type="PROSITE" id="PS50039">
    <property type="entry name" value="FORK_HEAD_3"/>
    <property type="match status" value="1"/>
</dbReference>
<reference evidence="13" key="3">
    <citation type="submission" date="2025-09" db="UniProtKB">
        <authorList>
            <consortium name="Ensembl"/>
        </authorList>
    </citation>
    <scope>IDENTIFICATION</scope>
</reference>
<evidence type="ECO:0000256" key="1">
    <source>
        <dbReference type="ARBA" id="ARBA00004123"/>
    </source>
</evidence>
<keyword evidence="14" id="KW-1185">Reference proteome</keyword>
<dbReference type="InterPro" id="IPR030456">
    <property type="entry name" value="TF_fork_head_CS_2"/>
</dbReference>
<dbReference type="PANTHER" id="PTHR45796:SF1">
    <property type="entry name" value="FORKHEAD BOX PROTEIN P2"/>
    <property type="match status" value="1"/>
</dbReference>
<evidence type="ECO:0000256" key="2">
    <source>
        <dbReference type="ARBA" id="ARBA00022491"/>
    </source>
</evidence>
<dbReference type="Ensembl" id="ENSHHUT00000057378.1">
    <property type="protein sequence ID" value="ENSHHUP00000055452.1"/>
    <property type="gene ID" value="ENSHHUG00000033042.1"/>
</dbReference>
<evidence type="ECO:0000256" key="4">
    <source>
        <dbReference type="ARBA" id="ARBA00022771"/>
    </source>
</evidence>
<keyword evidence="6" id="KW-0805">Transcription regulation</keyword>
<dbReference type="FunFam" id="1.10.10.10:FF:000010">
    <property type="entry name" value="Forkhead box P2 isoform B"/>
    <property type="match status" value="1"/>
</dbReference>
<dbReference type="Proteomes" id="UP000314982">
    <property type="component" value="Unassembled WGS sequence"/>
</dbReference>
<comment type="subcellular location">
    <subcellularLocation>
        <location evidence="1 10">Nucleus</location>
    </subcellularLocation>
</comment>
<dbReference type="PRINTS" id="PR00053">
    <property type="entry name" value="FORKHEAD"/>
</dbReference>
<proteinExistence type="predicted"/>
<dbReference type="CDD" id="cd20065">
    <property type="entry name" value="FH_FOXP2"/>
    <property type="match status" value="1"/>
</dbReference>